<evidence type="ECO:0000256" key="1">
    <source>
        <dbReference type="SAM" id="MobiDB-lite"/>
    </source>
</evidence>
<dbReference type="Gene3D" id="3.30.420.10">
    <property type="entry name" value="Ribonuclease H-like superfamily/Ribonuclease H"/>
    <property type="match status" value="1"/>
</dbReference>
<organism evidence="2 3">
    <name type="scientific">Cordylochernes scorpioides</name>
    <dbReference type="NCBI Taxonomy" id="51811"/>
    <lineage>
        <taxon>Eukaryota</taxon>
        <taxon>Metazoa</taxon>
        <taxon>Ecdysozoa</taxon>
        <taxon>Arthropoda</taxon>
        <taxon>Chelicerata</taxon>
        <taxon>Arachnida</taxon>
        <taxon>Pseudoscorpiones</taxon>
        <taxon>Cheliferoidea</taxon>
        <taxon>Chernetidae</taxon>
        <taxon>Cordylochernes</taxon>
    </lineage>
</organism>
<evidence type="ECO:0000313" key="3">
    <source>
        <dbReference type="Proteomes" id="UP001235939"/>
    </source>
</evidence>
<name>A0ABY6KCV2_9ARAC</name>
<protein>
    <recommendedName>
        <fullName evidence="4">Transposase</fullName>
    </recommendedName>
</protein>
<evidence type="ECO:0008006" key="4">
    <source>
        <dbReference type="Google" id="ProtNLM"/>
    </source>
</evidence>
<accession>A0ABY6KCV2</accession>
<dbReference type="PANTHER" id="PTHR46060">
    <property type="entry name" value="MARINER MOS1 TRANSPOSASE-LIKE PROTEIN"/>
    <property type="match status" value="1"/>
</dbReference>
<feature type="region of interest" description="Disordered" evidence="1">
    <location>
        <begin position="1"/>
        <end position="29"/>
    </location>
</feature>
<sequence length="266" mass="30927">MVETLSGKMQDTAQERIKAEESAKPQPGATISIYPNVNTRIRQRSVTEFLFKSGDISAKTIHSKLQPVYGNETLDIITIQIWVQCFQKGDFDIHDKERPGKPSTVRTDQYLALVEEIIVLKIGIKPSNTRNDANSEIKTKVLPFQRQNHDRDLLGQDGLIFMDMLEKILPSTRKDIDNVRPHTAQQTLAHISRYGWTLMPHPDYNPDLAPSDFYMFHKLKNYLRGKTFENDEMIFHEVRRWFRKQDVAFSQSGFVSRKERWCTEGR</sequence>
<gene>
    <name evidence="2" type="ORF">LAZ67_4002270</name>
</gene>
<dbReference type="EMBL" id="CP092866">
    <property type="protein sequence ID" value="UYV66603.1"/>
    <property type="molecule type" value="Genomic_DNA"/>
</dbReference>
<reference evidence="2 3" key="1">
    <citation type="submission" date="2022-01" db="EMBL/GenBank/DDBJ databases">
        <title>A chromosomal length assembly of Cordylochernes scorpioides.</title>
        <authorList>
            <person name="Zeh D."/>
            <person name="Zeh J."/>
        </authorList>
    </citation>
    <scope>NUCLEOTIDE SEQUENCE [LARGE SCALE GENOMIC DNA]</scope>
    <source>
        <strain evidence="2">IN4F17</strain>
        <tissue evidence="2">Whole Body</tissue>
    </source>
</reference>
<keyword evidence="3" id="KW-1185">Reference proteome</keyword>
<feature type="compositionally biased region" description="Basic and acidic residues" evidence="1">
    <location>
        <begin position="13"/>
        <end position="23"/>
    </location>
</feature>
<dbReference type="PANTHER" id="PTHR46060:SF1">
    <property type="entry name" value="MARINER MOS1 TRANSPOSASE-LIKE PROTEIN"/>
    <property type="match status" value="1"/>
</dbReference>
<dbReference type="Proteomes" id="UP001235939">
    <property type="component" value="Chromosome 04"/>
</dbReference>
<proteinExistence type="predicted"/>
<dbReference type="InterPro" id="IPR052709">
    <property type="entry name" value="Transposase-MT_Hybrid"/>
</dbReference>
<evidence type="ECO:0000313" key="2">
    <source>
        <dbReference type="EMBL" id="UYV66603.1"/>
    </source>
</evidence>
<dbReference type="InterPro" id="IPR036397">
    <property type="entry name" value="RNaseH_sf"/>
</dbReference>